<dbReference type="PROSITE" id="PS50287">
    <property type="entry name" value="SRCR_2"/>
    <property type="match status" value="5"/>
</dbReference>
<evidence type="ECO:0000256" key="2">
    <source>
        <dbReference type="ARBA" id="ARBA00022525"/>
    </source>
</evidence>
<comment type="subcellular location">
    <subcellularLocation>
        <location evidence="1">Secreted</location>
    </subcellularLocation>
</comment>
<feature type="domain" description="SRCR" evidence="12">
    <location>
        <begin position="114"/>
        <end position="213"/>
    </location>
</feature>
<feature type="disulfide bond" evidence="11">
    <location>
        <begin position="151"/>
        <end position="212"/>
    </location>
</feature>
<dbReference type="OMA" id="GWNSSCS"/>
<dbReference type="GO" id="GO:0031638">
    <property type="term" value="P:zymogen activation"/>
    <property type="evidence" value="ECO:0007669"/>
    <property type="project" value="TreeGrafter"/>
</dbReference>
<dbReference type="Gene3D" id="3.10.250.10">
    <property type="entry name" value="SRCR-like domain"/>
    <property type="match status" value="5"/>
</dbReference>
<dbReference type="PANTHER" id="PTHR48071:SF15">
    <property type="entry name" value="SRCR DOMAIN-CONTAINING PROTEIN"/>
    <property type="match status" value="1"/>
</dbReference>
<evidence type="ECO:0000256" key="5">
    <source>
        <dbReference type="ARBA" id="ARBA00023157"/>
    </source>
</evidence>
<keyword evidence="5 11" id="KW-1015">Disulfide bond</keyword>
<keyword evidence="7" id="KW-0325">Glycoprotein</keyword>
<dbReference type="GeneTree" id="ENSGT00950000183145"/>
<evidence type="ECO:0000256" key="9">
    <source>
        <dbReference type="ARBA" id="ARBA00064153"/>
    </source>
</evidence>
<evidence type="ECO:0000256" key="8">
    <source>
        <dbReference type="ARBA" id="ARBA00058074"/>
    </source>
</evidence>
<keyword evidence="2" id="KW-0964">Secreted</keyword>
<dbReference type="PRINTS" id="PR00258">
    <property type="entry name" value="SPERACTRCPTR"/>
</dbReference>
<dbReference type="InterPro" id="IPR001190">
    <property type="entry name" value="SRCR"/>
</dbReference>
<dbReference type="PROSITE" id="PS00420">
    <property type="entry name" value="SRCR_1"/>
    <property type="match status" value="4"/>
</dbReference>
<dbReference type="AlphaFoldDB" id="A0A3B3DLX5"/>
<dbReference type="Proteomes" id="UP000261560">
    <property type="component" value="Unplaced"/>
</dbReference>
<dbReference type="PaxDb" id="30732-ENSOMEP00000031128"/>
<keyword evidence="4" id="KW-0677">Repeat</keyword>
<feature type="disulfide bond" evidence="11">
    <location>
        <begin position="244"/>
        <end position="308"/>
    </location>
</feature>
<feature type="domain" description="SRCR" evidence="12">
    <location>
        <begin position="423"/>
        <end position="522"/>
    </location>
</feature>
<feature type="domain" description="SRCR" evidence="12">
    <location>
        <begin position="323"/>
        <end position="422"/>
    </location>
</feature>
<feature type="disulfide bond" evidence="11">
    <location>
        <begin position="138"/>
        <end position="202"/>
    </location>
</feature>
<comment type="function">
    <text evidence="8">Binds to extracellular matrix proteins. Binds to pathogen-associated molecular patterns (PAMPs) present on the cell walls of Gram-positive and Gram-negative bacteria and fungi, behaving as a pattern recognition receptor (PRR). Induces bacterial and fungal aggregation and subsequent inhibition of PAMP-induced cytokine release. Does not possess intrinsic bactericidal activity. May play a role in the innate defense and homeostasis of certain epithelial surfaces.</text>
</comment>
<accession>A0A3B3DLX5</accession>
<feature type="disulfide bond" evidence="11">
    <location>
        <begin position="35"/>
        <end position="99"/>
    </location>
</feature>
<dbReference type="GO" id="GO:0004252">
    <property type="term" value="F:serine-type endopeptidase activity"/>
    <property type="evidence" value="ECO:0007669"/>
    <property type="project" value="TreeGrafter"/>
</dbReference>
<keyword evidence="6" id="KW-0675">Receptor</keyword>
<dbReference type="InterPro" id="IPR036772">
    <property type="entry name" value="SRCR-like_dom_sf"/>
</dbReference>
<feature type="domain" description="SRCR" evidence="12">
    <location>
        <begin position="219"/>
        <end position="319"/>
    </location>
</feature>
<feature type="disulfide bond" evidence="11">
    <location>
        <begin position="460"/>
        <end position="521"/>
    </location>
</feature>
<evidence type="ECO:0000256" key="7">
    <source>
        <dbReference type="ARBA" id="ARBA00023180"/>
    </source>
</evidence>
<feature type="disulfide bond" evidence="11">
    <location>
        <begin position="391"/>
        <end position="401"/>
    </location>
</feature>
<reference evidence="13" key="1">
    <citation type="submission" date="2025-08" db="UniProtKB">
        <authorList>
            <consortium name="Ensembl"/>
        </authorList>
    </citation>
    <scope>IDENTIFICATION</scope>
</reference>
<feature type="domain" description="SRCR" evidence="12">
    <location>
        <begin position="11"/>
        <end position="110"/>
    </location>
</feature>
<evidence type="ECO:0000313" key="13">
    <source>
        <dbReference type="Ensembl" id="ENSOMEP00000031128.1"/>
    </source>
</evidence>
<evidence type="ECO:0000256" key="11">
    <source>
        <dbReference type="PROSITE-ProRule" id="PRU00196"/>
    </source>
</evidence>
<keyword evidence="3" id="KW-0732">Signal</keyword>
<feature type="disulfide bond" evidence="11">
    <location>
        <begin position="257"/>
        <end position="318"/>
    </location>
</feature>
<feature type="disulfide bond" evidence="11">
    <location>
        <begin position="491"/>
        <end position="501"/>
    </location>
</feature>
<dbReference type="STRING" id="30732.ENSOMEP00000031128"/>
<evidence type="ECO:0000256" key="3">
    <source>
        <dbReference type="ARBA" id="ARBA00022729"/>
    </source>
</evidence>
<dbReference type="Ensembl" id="ENSOMET00000022148.1">
    <property type="protein sequence ID" value="ENSOMEP00000031128.1"/>
    <property type="gene ID" value="ENSOMEG00000015787.1"/>
</dbReference>
<evidence type="ECO:0000313" key="14">
    <source>
        <dbReference type="Proteomes" id="UP000261560"/>
    </source>
</evidence>
<evidence type="ECO:0000259" key="12">
    <source>
        <dbReference type="PROSITE" id="PS50287"/>
    </source>
</evidence>
<feature type="disulfide bond" evidence="11">
    <location>
        <begin position="48"/>
        <end position="109"/>
    </location>
</feature>
<dbReference type="FunFam" id="3.10.250.10:FF:000007">
    <property type="entry name" value="Soluble scavenger receptor cysteine-rich domain-containing protein SSC5D"/>
    <property type="match status" value="2"/>
</dbReference>
<dbReference type="PANTHER" id="PTHR48071">
    <property type="entry name" value="SRCR DOMAIN-CONTAINING PROTEIN"/>
    <property type="match status" value="1"/>
</dbReference>
<dbReference type="GO" id="GO:0005886">
    <property type="term" value="C:plasma membrane"/>
    <property type="evidence" value="ECO:0007669"/>
    <property type="project" value="TreeGrafter"/>
</dbReference>
<evidence type="ECO:0000256" key="4">
    <source>
        <dbReference type="ARBA" id="ARBA00022737"/>
    </source>
</evidence>
<organism evidence="13 14">
    <name type="scientific">Oryzias melastigma</name>
    <name type="common">Marine medaka</name>
    <dbReference type="NCBI Taxonomy" id="30732"/>
    <lineage>
        <taxon>Eukaryota</taxon>
        <taxon>Metazoa</taxon>
        <taxon>Chordata</taxon>
        <taxon>Craniata</taxon>
        <taxon>Vertebrata</taxon>
        <taxon>Euteleostomi</taxon>
        <taxon>Actinopterygii</taxon>
        <taxon>Neopterygii</taxon>
        <taxon>Teleostei</taxon>
        <taxon>Neoteleostei</taxon>
        <taxon>Acanthomorphata</taxon>
        <taxon>Ovalentaria</taxon>
        <taxon>Atherinomorphae</taxon>
        <taxon>Beloniformes</taxon>
        <taxon>Adrianichthyidae</taxon>
        <taxon>Oryziinae</taxon>
        <taxon>Oryzias</taxon>
    </lineage>
</organism>
<feature type="disulfide bond" evidence="11">
    <location>
        <begin position="360"/>
        <end position="421"/>
    </location>
</feature>
<feature type="disulfide bond" evidence="11">
    <location>
        <begin position="79"/>
        <end position="89"/>
    </location>
</feature>
<protein>
    <recommendedName>
        <fullName evidence="10">Soluble scavenger receptor cysteine-rich domain-containing protein SSC5D</fullName>
    </recommendedName>
</protein>
<dbReference type="GO" id="GO:0005615">
    <property type="term" value="C:extracellular space"/>
    <property type="evidence" value="ECO:0007669"/>
    <property type="project" value="TreeGrafter"/>
</dbReference>
<feature type="disulfide bond" evidence="11">
    <location>
        <begin position="347"/>
        <end position="411"/>
    </location>
</feature>
<feature type="disulfide bond" evidence="11">
    <location>
        <begin position="288"/>
        <end position="298"/>
    </location>
</feature>
<feature type="disulfide bond" evidence="11">
    <location>
        <begin position="182"/>
        <end position="192"/>
    </location>
</feature>
<feature type="disulfide bond" evidence="11">
    <location>
        <begin position="447"/>
        <end position="511"/>
    </location>
</feature>
<evidence type="ECO:0000256" key="10">
    <source>
        <dbReference type="ARBA" id="ARBA00069168"/>
    </source>
</evidence>
<proteinExistence type="predicted"/>
<dbReference type="SUPFAM" id="SSF56487">
    <property type="entry name" value="SRCR-like"/>
    <property type="match status" value="5"/>
</dbReference>
<evidence type="ECO:0000256" key="1">
    <source>
        <dbReference type="ARBA" id="ARBA00004613"/>
    </source>
</evidence>
<dbReference type="Pfam" id="PF00530">
    <property type="entry name" value="SRCR"/>
    <property type="match status" value="5"/>
</dbReference>
<sequence length="528" mass="55144">LFSFSTVEAQIRLSGPNLCSGRVEVLYNGVWGTVCDDGWDLTDAAVVCSQMGCGSALSAPSQAYFGEGTGQIWLDDVACTGSESNISQCTHRGYGIHNCVHGEDAGVNCSGEKIRLSGPSRCEGRVEILYMGFQGTVCDDSWDMNDAAVVCRQLGCGQAQSAPGQAHFGAGTGAILLDDFGCLGNESALSQCPYSGIGVNNCGHHEDAGVVCGEQQSLTLMLIGPSQCSGRVEVLYNGVWGTVCDDGWDLTDAAVVCRQMGCGSAQSAPPAAYFGAGTGQIWLDDVLCKGSESDLTQCTNNGYGVHNCGHSEDAGVTCAGEKIRLTGPNLCSGRVEVLHNGVWGTVCDYGWDMADAAVVCRQMGCGSAQSAPPLAYFGEGTGQIWFDDVLCKGNETSLFQCTNNGYGVNNCGHSEDAGVTCEIRLSGPDQCSGRVEVLHNGVWGTVCDNGWDLTDAAVVCRQMGCGSALSAPPLAYFGAGTGQIWLDYVACTGSESDLFQCTNNGYGVNSCVHGEDASVTCFEPFDMS</sequence>
<dbReference type="FunFam" id="3.10.250.10:FF:000006">
    <property type="entry name" value="neurotrypsin isoform X2"/>
    <property type="match status" value="3"/>
</dbReference>
<dbReference type="SMART" id="SM00202">
    <property type="entry name" value="SR"/>
    <property type="match status" value="5"/>
</dbReference>
<comment type="subunit">
    <text evidence="9">Interacts with LGALS1 and laminin.</text>
</comment>
<evidence type="ECO:0000256" key="6">
    <source>
        <dbReference type="ARBA" id="ARBA00023170"/>
    </source>
</evidence>
<keyword evidence="14" id="KW-1185">Reference proteome</keyword>
<reference evidence="13" key="2">
    <citation type="submission" date="2025-09" db="UniProtKB">
        <authorList>
            <consortium name="Ensembl"/>
        </authorList>
    </citation>
    <scope>IDENTIFICATION</scope>
</reference>
<name>A0A3B3DLX5_ORYME</name>